<evidence type="ECO:0000256" key="2">
    <source>
        <dbReference type="ARBA" id="ARBA00004651"/>
    </source>
</evidence>
<dbReference type="InterPro" id="IPR003660">
    <property type="entry name" value="HAMP_dom"/>
</dbReference>
<comment type="subcellular location">
    <subcellularLocation>
        <location evidence="2">Cell membrane</location>
        <topology evidence="2">Multi-pass membrane protein</topology>
    </subcellularLocation>
</comment>
<dbReference type="GO" id="GO:0005524">
    <property type="term" value="F:ATP binding"/>
    <property type="evidence" value="ECO:0007669"/>
    <property type="project" value="UniProtKB-KW"/>
</dbReference>
<keyword evidence="7" id="KW-0547">Nucleotide-binding</keyword>
<keyword evidence="6" id="KW-0808">Transferase</keyword>
<feature type="transmembrane region" description="Helical" evidence="12">
    <location>
        <begin position="273"/>
        <end position="301"/>
    </location>
</feature>
<comment type="caution">
    <text evidence="15">The sequence shown here is derived from an EMBL/GenBank/DDBJ whole genome shotgun (WGS) entry which is preliminary data.</text>
</comment>
<feature type="domain" description="Histidine kinase" evidence="13">
    <location>
        <begin position="462"/>
        <end position="572"/>
    </location>
</feature>
<evidence type="ECO:0000256" key="6">
    <source>
        <dbReference type="ARBA" id="ARBA00022679"/>
    </source>
</evidence>
<evidence type="ECO:0000256" key="11">
    <source>
        <dbReference type="ARBA" id="ARBA00023136"/>
    </source>
</evidence>
<dbReference type="OrthoDB" id="9776552at2"/>
<dbReference type="InterPro" id="IPR036890">
    <property type="entry name" value="HATPase_C_sf"/>
</dbReference>
<accession>A0A7C8GUN7</accession>
<dbReference type="InterPro" id="IPR010559">
    <property type="entry name" value="Sig_transdc_His_kin_internal"/>
</dbReference>
<dbReference type="SMART" id="SM00387">
    <property type="entry name" value="HATPase_c"/>
    <property type="match status" value="1"/>
</dbReference>
<dbReference type="Pfam" id="PF00672">
    <property type="entry name" value="HAMP"/>
    <property type="match status" value="1"/>
</dbReference>
<dbReference type="AlphaFoldDB" id="A0A7C8GUN7"/>
<comment type="catalytic activity">
    <reaction evidence="1">
        <text>ATP + protein L-histidine = ADP + protein N-phospho-L-histidine.</text>
        <dbReference type="EC" id="2.7.13.3"/>
    </reaction>
</comment>
<evidence type="ECO:0000313" key="15">
    <source>
        <dbReference type="EMBL" id="KAB8137648.1"/>
    </source>
</evidence>
<evidence type="ECO:0000256" key="10">
    <source>
        <dbReference type="ARBA" id="ARBA00023012"/>
    </source>
</evidence>
<feature type="domain" description="HAMP" evidence="14">
    <location>
        <begin position="298"/>
        <end position="350"/>
    </location>
</feature>
<dbReference type="PROSITE" id="PS50885">
    <property type="entry name" value="HAMP"/>
    <property type="match status" value="1"/>
</dbReference>
<keyword evidence="12" id="KW-1133">Transmembrane helix</keyword>
<evidence type="ECO:0000259" key="13">
    <source>
        <dbReference type="PROSITE" id="PS50109"/>
    </source>
</evidence>
<keyword evidence="10" id="KW-0902">Two-component regulatory system</keyword>
<evidence type="ECO:0000259" key="14">
    <source>
        <dbReference type="PROSITE" id="PS50885"/>
    </source>
</evidence>
<evidence type="ECO:0000313" key="16">
    <source>
        <dbReference type="Proteomes" id="UP000480246"/>
    </source>
</evidence>
<evidence type="ECO:0000256" key="5">
    <source>
        <dbReference type="ARBA" id="ARBA00022553"/>
    </source>
</evidence>
<dbReference type="PANTHER" id="PTHR34220:SF7">
    <property type="entry name" value="SENSOR HISTIDINE KINASE YPDA"/>
    <property type="match status" value="1"/>
</dbReference>
<gene>
    <name evidence="15" type="ORF">F9U64_08525</name>
</gene>
<organism evidence="15 16">
    <name type="scientific">Gracilibacillus oryzae</name>
    <dbReference type="NCBI Taxonomy" id="1672701"/>
    <lineage>
        <taxon>Bacteria</taxon>
        <taxon>Bacillati</taxon>
        <taxon>Bacillota</taxon>
        <taxon>Bacilli</taxon>
        <taxon>Bacillales</taxon>
        <taxon>Bacillaceae</taxon>
        <taxon>Gracilibacillus</taxon>
    </lineage>
</organism>
<dbReference type="SUPFAM" id="SSF55874">
    <property type="entry name" value="ATPase domain of HSP90 chaperone/DNA topoisomerase II/histidine kinase"/>
    <property type="match status" value="1"/>
</dbReference>
<evidence type="ECO:0000256" key="9">
    <source>
        <dbReference type="ARBA" id="ARBA00022840"/>
    </source>
</evidence>
<dbReference type="Pfam" id="PF02518">
    <property type="entry name" value="HATPase_c"/>
    <property type="match status" value="1"/>
</dbReference>
<dbReference type="InterPro" id="IPR004358">
    <property type="entry name" value="Sig_transdc_His_kin-like_C"/>
</dbReference>
<dbReference type="GO" id="GO:0000155">
    <property type="term" value="F:phosphorelay sensor kinase activity"/>
    <property type="evidence" value="ECO:0007669"/>
    <property type="project" value="InterPro"/>
</dbReference>
<evidence type="ECO:0000256" key="7">
    <source>
        <dbReference type="ARBA" id="ARBA00022741"/>
    </source>
</evidence>
<dbReference type="Gene3D" id="6.10.340.10">
    <property type="match status" value="1"/>
</dbReference>
<keyword evidence="9" id="KW-0067">ATP-binding</keyword>
<dbReference type="PRINTS" id="PR00344">
    <property type="entry name" value="BCTRLSENSOR"/>
</dbReference>
<dbReference type="InterPro" id="IPR005467">
    <property type="entry name" value="His_kinase_dom"/>
</dbReference>
<evidence type="ECO:0000256" key="3">
    <source>
        <dbReference type="ARBA" id="ARBA00012438"/>
    </source>
</evidence>
<dbReference type="InterPro" id="IPR003594">
    <property type="entry name" value="HATPase_dom"/>
</dbReference>
<evidence type="ECO:0000256" key="4">
    <source>
        <dbReference type="ARBA" id="ARBA00022475"/>
    </source>
</evidence>
<dbReference type="PROSITE" id="PS50109">
    <property type="entry name" value="HIS_KIN"/>
    <property type="match status" value="1"/>
</dbReference>
<reference evidence="15 16" key="1">
    <citation type="submission" date="2019-10" db="EMBL/GenBank/DDBJ databases">
        <title>Gracilibacillus sp. nov. isolated from rice seeds.</title>
        <authorList>
            <person name="He S."/>
        </authorList>
    </citation>
    <scope>NUCLEOTIDE SEQUENCE [LARGE SCALE GENOMIC DNA]</scope>
    <source>
        <strain evidence="15 16">TD8</strain>
    </source>
</reference>
<evidence type="ECO:0000256" key="1">
    <source>
        <dbReference type="ARBA" id="ARBA00000085"/>
    </source>
</evidence>
<sequence length="580" mass="66792">MLNTVKRWNTLRNQLLIVYLLVTFLVLIIVSGITYILVAELLQDNAEEQIRQTATESSGRYDSLYEQMNMVTKQIITNEELQSVLQKEWNGQSSTFNERQSLMRSLNLIQANADGIYSVEVYTKEYQRIIPIDATNLVERLDPQWVSQANDAKGGLIWIGEDPLDSNYFLAGRRINLIDENFSHGGYVIVRISRQHVELKNEAATDFTVLLDSKERIITSNFPYEIDKIIELNEQTLLLNGNEYMVVPHTSHNTGWTIYYLTPVEQLTKGMPAVLIGIILAGLFGLLIFSVSSFFLATFITRPITRLTRKMQEAGKGVLAHNPEILSTNEINELNQTYNQLAAETNYLVKMVYEKEIMKNRTELKALQAQIHPHFLFNTLDALYWSLDEKEEEELANVVLAMSELFRYTITRENHDEWVTIKEELEHIERYMQIMRMRFGDRLNWEKGADVDLLDVKIPKLMIQPLVENAILHGAGNVVRQSKIMILIEKVKDTDHIRVTVTDNGPGMNPERLYYVNQLMNGDVTQHNGSGMALQNVQKRLHLFYGVEGSPLHIHSVEGKGTMVSFEIPVKREREQWNEN</sequence>
<name>A0A7C8GUN7_9BACI</name>
<keyword evidence="4" id="KW-1003">Cell membrane</keyword>
<protein>
    <recommendedName>
        <fullName evidence="3">histidine kinase</fullName>
        <ecNumber evidence="3">2.7.13.3</ecNumber>
    </recommendedName>
</protein>
<dbReference type="RefSeq" id="WP_153402579.1">
    <property type="nucleotide sequence ID" value="NZ_ML762428.1"/>
</dbReference>
<keyword evidence="8 15" id="KW-0418">Kinase</keyword>
<keyword evidence="12" id="KW-0812">Transmembrane</keyword>
<dbReference type="CDD" id="cd06225">
    <property type="entry name" value="HAMP"/>
    <property type="match status" value="1"/>
</dbReference>
<evidence type="ECO:0000256" key="8">
    <source>
        <dbReference type="ARBA" id="ARBA00022777"/>
    </source>
</evidence>
<dbReference type="InterPro" id="IPR050640">
    <property type="entry name" value="Bact_2-comp_sensor_kinase"/>
</dbReference>
<keyword evidence="16" id="KW-1185">Reference proteome</keyword>
<keyword evidence="11 12" id="KW-0472">Membrane</keyword>
<dbReference type="Gene3D" id="3.30.565.10">
    <property type="entry name" value="Histidine kinase-like ATPase, C-terminal domain"/>
    <property type="match status" value="1"/>
</dbReference>
<feature type="transmembrane region" description="Helical" evidence="12">
    <location>
        <begin position="16"/>
        <end position="38"/>
    </location>
</feature>
<proteinExistence type="predicted"/>
<keyword evidence="5" id="KW-0597">Phosphoprotein</keyword>
<dbReference type="EC" id="2.7.13.3" evidence="3"/>
<dbReference type="PANTHER" id="PTHR34220">
    <property type="entry name" value="SENSOR HISTIDINE KINASE YPDA"/>
    <property type="match status" value="1"/>
</dbReference>
<dbReference type="GO" id="GO:0005886">
    <property type="term" value="C:plasma membrane"/>
    <property type="evidence" value="ECO:0007669"/>
    <property type="project" value="UniProtKB-SubCell"/>
</dbReference>
<dbReference type="Proteomes" id="UP000480246">
    <property type="component" value="Unassembled WGS sequence"/>
</dbReference>
<evidence type="ECO:0000256" key="12">
    <source>
        <dbReference type="SAM" id="Phobius"/>
    </source>
</evidence>
<dbReference type="EMBL" id="WEID01000039">
    <property type="protein sequence ID" value="KAB8137648.1"/>
    <property type="molecule type" value="Genomic_DNA"/>
</dbReference>
<dbReference type="Pfam" id="PF06580">
    <property type="entry name" value="His_kinase"/>
    <property type="match status" value="1"/>
</dbReference>
<dbReference type="SMART" id="SM00304">
    <property type="entry name" value="HAMP"/>
    <property type="match status" value="1"/>
</dbReference>